<gene>
    <name evidence="5" type="primary">LOC108936207</name>
</gene>
<keyword evidence="6" id="KW-1185">Reference proteome</keyword>
<dbReference type="OrthoDB" id="9895617at2759"/>
<dbReference type="AlphaFoldDB" id="A0A8C9T2L6"/>
<feature type="region of interest" description="Disordered" evidence="3">
    <location>
        <begin position="220"/>
        <end position="259"/>
    </location>
</feature>
<comment type="similarity">
    <text evidence="1">Belongs to the beta/gamma-crystallin family.</text>
</comment>
<dbReference type="PANTHER" id="PTHR11818:SF38">
    <property type="entry name" value="VERY LARGE A-KINASE ANCHOR PROTEIN"/>
    <property type="match status" value="1"/>
</dbReference>
<evidence type="ECO:0000256" key="1">
    <source>
        <dbReference type="ARBA" id="ARBA00009646"/>
    </source>
</evidence>
<dbReference type="SMART" id="SM00247">
    <property type="entry name" value="XTALbg"/>
    <property type="match status" value="4"/>
</dbReference>
<dbReference type="SUPFAM" id="SSF50370">
    <property type="entry name" value="Ricin B-like lectins"/>
    <property type="match status" value="1"/>
</dbReference>
<dbReference type="Gene3D" id="2.80.10.50">
    <property type="match status" value="1"/>
</dbReference>
<reference evidence="5" key="2">
    <citation type="submission" date="2025-08" db="UniProtKB">
        <authorList>
            <consortium name="Ensembl"/>
        </authorList>
    </citation>
    <scope>IDENTIFICATION</scope>
</reference>
<evidence type="ECO:0000313" key="5">
    <source>
        <dbReference type="Ensembl" id="ENSSFOP00015042323.1"/>
    </source>
</evidence>
<evidence type="ECO:0000256" key="2">
    <source>
        <dbReference type="ARBA" id="ARBA00022737"/>
    </source>
</evidence>
<dbReference type="Ensembl" id="ENSSFOT00015042148.1">
    <property type="protein sequence ID" value="ENSSFOP00015042323.1"/>
    <property type="gene ID" value="ENSSFOG00015012805.2"/>
</dbReference>
<feature type="domain" description="Beta/gamma crystallin 'Greek key'" evidence="4">
    <location>
        <begin position="891"/>
        <end position="932"/>
    </location>
</feature>
<protein>
    <recommendedName>
        <fullName evidence="4">Beta/gamma crystallin 'Greek key' domain-containing protein</fullName>
    </recommendedName>
</protein>
<dbReference type="Pfam" id="PF00030">
    <property type="entry name" value="Crystall"/>
    <property type="match status" value="4"/>
</dbReference>
<keyword evidence="2" id="KW-0677">Repeat</keyword>
<sequence length="1055" mass="116306">MFEQLECVPGGRSEDKAQVEQISGGNYFNRVLSIECSEGPISEFLSLPKDSTESNEQVHSVSISAKDMVLPKLDRAHEEKIKISTENSKLSNQVEHEKSVSIGPVGSKVENKIFCQEGKVTLSTVQPNINEDLNKVPEMPTLFTKSLESCEKLLVIHGPSGGDSISKSDESQKSHAGSVLDGLDGVSHLEQCGTGTLQDLREKLSVGDQSFILAEGHLTAVTEDGPDRECEDNTPQQARLGQMGDADGQAGPQDLDNPKCHALLSAPGTSNENGQLKSALKASNCVLLTESWQDLQIPRQGAGGSFQDSVNSRASRFGTQNRKVLPDLLPGASRSELSSHHPHRFLDTDMQEGVSGFAIISEEEEPDSVFINDTGVTLSPTSRRGKVYPFSLSPIYEEESAREEACVDERRDQLLMQEDLRSVEQQASSILSLLQSVSERLQSSTFSDSLQDSCEDYPTLLRRPSWDCYPDEEEPQTTEEHQSILIPRQGGSEREELLNQPLDFGKPSALCSKDPLGCGIGARQVSLPQEEEQIPSTESKLMSATNTPFYNYLKEARSLLPHITDVEHKPQATLFQRQDNTASLASAVGVSQRTCTDQLSKGRNLRNVTAVTGFHLLQNVINDMPERAIPRWVGYTKEDYRGQQYLLEEGEYQDCRNLYGSDHALLSFRCLLGDFIDSSLSLREGSDLSNPKETEITNLEVPDMELMGPVKGPASICVRSGVWVAYSDRFFCGQQFVLEKGIYSGELDWGDSCRAAMSLRPVYLLLFFPQLRAYSQPQYQGDSAEYTSEVTTLVAWTPMSFRVIRGRWLLFDEDSCGGNQFVLQEGNYPDLTSCGCMATSIKSLKPIPFCFSDPSISLFSLDSFEGLETIAVTAIEHLDNFFTQSLRVSSGLWVAYEYPNFKGRQMLLGPGSVSAWARHSGWDTVGSLHPLRQPKVYVRVWNRCLGSVLTAESGQGCSPPVKVSLSPPGSLDTQLWVFSGALLKCKATAMCLSVIGGRASPGARVALWPQHGRTNQKWSLNENGTISSHLDHNLVLDLKGKPHDFCIRVSLAFFV</sequence>
<dbReference type="GO" id="GO:0007601">
    <property type="term" value="P:visual perception"/>
    <property type="evidence" value="ECO:0007669"/>
    <property type="project" value="TreeGrafter"/>
</dbReference>
<dbReference type="PANTHER" id="PTHR11818">
    <property type="entry name" value="BETA/GAMMA CRYSTALLIN"/>
    <property type="match status" value="1"/>
</dbReference>
<dbReference type="InterPro" id="IPR000772">
    <property type="entry name" value="Ricin_B_lectin"/>
</dbReference>
<accession>A0A8C9T2L6</accession>
<feature type="domain" description="Beta/gamma crystallin 'Greek key'" evidence="4">
    <location>
        <begin position="630"/>
        <end position="672"/>
    </location>
</feature>
<dbReference type="PROSITE" id="PS50231">
    <property type="entry name" value="RICIN_B_LECTIN"/>
    <property type="match status" value="1"/>
</dbReference>
<reference evidence="5" key="3">
    <citation type="submission" date="2025-09" db="UniProtKB">
        <authorList>
            <consortium name="Ensembl"/>
        </authorList>
    </citation>
    <scope>IDENTIFICATION</scope>
</reference>
<dbReference type="Gene3D" id="2.60.20.10">
    <property type="entry name" value="Crystallins"/>
    <property type="match status" value="4"/>
</dbReference>
<dbReference type="InterPro" id="IPR011024">
    <property type="entry name" value="G_crystallin-like"/>
</dbReference>
<proteinExistence type="inferred from homology"/>
<feature type="domain" description="Beta/gamma crystallin 'Greek key'" evidence="4">
    <location>
        <begin position="721"/>
        <end position="763"/>
    </location>
</feature>
<dbReference type="GeneTree" id="ENSGT00940000160816"/>
<dbReference type="InterPro" id="IPR050252">
    <property type="entry name" value="Beta/Gamma-Crystallin"/>
</dbReference>
<organism evidence="5 6">
    <name type="scientific">Scleropages formosus</name>
    <name type="common">Asian bonytongue</name>
    <name type="synonym">Osteoglossum formosum</name>
    <dbReference type="NCBI Taxonomy" id="113540"/>
    <lineage>
        <taxon>Eukaryota</taxon>
        <taxon>Metazoa</taxon>
        <taxon>Chordata</taxon>
        <taxon>Craniata</taxon>
        <taxon>Vertebrata</taxon>
        <taxon>Euteleostomi</taxon>
        <taxon>Actinopterygii</taxon>
        <taxon>Neopterygii</taxon>
        <taxon>Teleostei</taxon>
        <taxon>Osteoglossocephala</taxon>
        <taxon>Osteoglossomorpha</taxon>
        <taxon>Osteoglossiformes</taxon>
        <taxon>Osteoglossidae</taxon>
        <taxon>Scleropages</taxon>
    </lineage>
</organism>
<dbReference type="InterPro" id="IPR001064">
    <property type="entry name" value="Beta/gamma_crystallin"/>
</dbReference>
<name>A0A8C9T2L6_SCLFO</name>
<dbReference type="Pfam" id="PF00652">
    <property type="entry name" value="Ricin_B_lectin"/>
    <property type="match status" value="1"/>
</dbReference>
<evidence type="ECO:0000313" key="6">
    <source>
        <dbReference type="Proteomes" id="UP000694397"/>
    </source>
</evidence>
<evidence type="ECO:0000259" key="4">
    <source>
        <dbReference type="PROSITE" id="PS50915"/>
    </source>
</evidence>
<dbReference type="SUPFAM" id="SSF49695">
    <property type="entry name" value="gamma-Crystallin-like"/>
    <property type="match status" value="2"/>
</dbReference>
<dbReference type="GO" id="GO:0005212">
    <property type="term" value="F:structural constituent of eye lens"/>
    <property type="evidence" value="ECO:0007669"/>
    <property type="project" value="TreeGrafter"/>
</dbReference>
<evidence type="ECO:0000256" key="3">
    <source>
        <dbReference type="SAM" id="MobiDB-lite"/>
    </source>
</evidence>
<dbReference type="Proteomes" id="UP000694397">
    <property type="component" value="Chromosome 4"/>
</dbReference>
<feature type="domain" description="Beta/gamma crystallin 'Greek key'" evidence="4">
    <location>
        <begin position="806"/>
        <end position="848"/>
    </location>
</feature>
<dbReference type="GO" id="GO:0002088">
    <property type="term" value="P:lens development in camera-type eye"/>
    <property type="evidence" value="ECO:0007669"/>
    <property type="project" value="TreeGrafter"/>
</dbReference>
<dbReference type="InterPro" id="IPR035992">
    <property type="entry name" value="Ricin_B-like_lectins"/>
</dbReference>
<reference evidence="5 6" key="1">
    <citation type="submission" date="2019-04" db="EMBL/GenBank/DDBJ databases">
        <authorList>
            <consortium name="Wellcome Sanger Institute Data Sharing"/>
        </authorList>
    </citation>
    <scope>NUCLEOTIDE SEQUENCE [LARGE SCALE GENOMIC DNA]</scope>
</reference>
<dbReference type="PROSITE" id="PS50915">
    <property type="entry name" value="CRYSTALLIN_BETA_GAMMA"/>
    <property type="match status" value="4"/>
</dbReference>